<comment type="PTM">
    <text evidence="8 9">An intermediate of this reaction is the autophosphorylated ppk in which a phosphate is covalently linked to a histidine residue through a N-P bond.</text>
</comment>
<evidence type="ECO:0000259" key="12">
    <source>
        <dbReference type="Pfam" id="PF13089"/>
    </source>
</evidence>
<comment type="cofactor">
    <cofactor evidence="8">
        <name>Mg(2+)</name>
        <dbReference type="ChEBI" id="CHEBI:18420"/>
    </cofactor>
</comment>
<comment type="catalytic activity">
    <reaction evidence="8 9">
        <text>[phosphate](n) + ATP = [phosphate](n+1) + ADP</text>
        <dbReference type="Rhea" id="RHEA:19573"/>
        <dbReference type="Rhea" id="RHEA-COMP:9859"/>
        <dbReference type="Rhea" id="RHEA-COMP:14280"/>
        <dbReference type="ChEBI" id="CHEBI:16838"/>
        <dbReference type="ChEBI" id="CHEBI:30616"/>
        <dbReference type="ChEBI" id="CHEBI:456216"/>
        <dbReference type="EC" id="2.7.4.1"/>
    </reaction>
</comment>
<dbReference type="InterPro" id="IPR041108">
    <property type="entry name" value="PP_kinase_C_1"/>
</dbReference>
<dbReference type="CDD" id="cd09168">
    <property type="entry name" value="PLDc_PaPPK1_C2_like"/>
    <property type="match status" value="1"/>
</dbReference>
<dbReference type="EC" id="2.7.4.1" evidence="8 9"/>
<dbReference type="PANTHER" id="PTHR30218:SF0">
    <property type="entry name" value="POLYPHOSPHATE KINASE"/>
    <property type="match status" value="1"/>
</dbReference>
<feature type="binding site" evidence="8">
    <location>
        <position position="391"/>
    </location>
    <ligand>
        <name>Mg(2+)</name>
        <dbReference type="ChEBI" id="CHEBI:18420"/>
    </ligand>
</feature>
<feature type="active site" description="Phosphohistidine intermediate" evidence="8">
    <location>
        <position position="451"/>
    </location>
</feature>
<evidence type="ECO:0000256" key="1">
    <source>
        <dbReference type="ARBA" id="ARBA00022553"/>
    </source>
</evidence>
<evidence type="ECO:0000256" key="2">
    <source>
        <dbReference type="ARBA" id="ARBA00022679"/>
    </source>
</evidence>
<accession>A0A7X1AXY0</accession>
<keyword evidence="1 8" id="KW-0597">Phosphoprotein</keyword>
<evidence type="ECO:0000256" key="4">
    <source>
        <dbReference type="ARBA" id="ARBA00022741"/>
    </source>
</evidence>
<dbReference type="SUPFAM" id="SSF140356">
    <property type="entry name" value="PPK N-terminal domain-like"/>
    <property type="match status" value="1"/>
</dbReference>
<dbReference type="GO" id="GO:0006799">
    <property type="term" value="P:polyphosphate biosynthetic process"/>
    <property type="evidence" value="ECO:0007669"/>
    <property type="project" value="UniProtKB-UniRule"/>
</dbReference>
<dbReference type="NCBIfam" id="NF003921">
    <property type="entry name" value="PRK05443.2-2"/>
    <property type="match status" value="1"/>
</dbReference>
<feature type="region of interest" description="Disordered" evidence="10">
    <location>
        <begin position="704"/>
        <end position="747"/>
    </location>
</feature>
<dbReference type="EMBL" id="JACHVA010000081">
    <property type="protein sequence ID" value="MBC2602036.1"/>
    <property type="molecule type" value="Genomic_DNA"/>
</dbReference>
<keyword evidence="5 8" id="KW-0418">Kinase</keyword>
<feature type="domain" description="Polyphosphate kinase C-terminal" evidence="14">
    <location>
        <begin position="347"/>
        <end position="512"/>
    </location>
</feature>
<evidence type="ECO:0000313" key="16">
    <source>
        <dbReference type="Proteomes" id="UP000525652"/>
    </source>
</evidence>
<dbReference type="Pfam" id="PF02503">
    <property type="entry name" value="PP_kinase"/>
    <property type="match status" value="1"/>
</dbReference>
<dbReference type="SUPFAM" id="SSF143724">
    <property type="entry name" value="PHP14-like"/>
    <property type="match status" value="1"/>
</dbReference>
<dbReference type="GO" id="GO:0046872">
    <property type="term" value="F:metal ion binding"/>
    <property type="evidence" value="ECO:0007669"/>
    <property type="project" value="UniProtKB-KW"/>
</dbReference>
<keyword evidence="16" id="KW-1185">Reference proteome</keyword>
<evidence type="ECO:0000256" key="9">
    <source>
        <dbReference type="RuleBase" id="RU003800"/>
    </source>
</evidence>
<dbReference type="InterPro" id="IPR025200">
    <property type="entry name" value="PPK_C_dom2"/>
</dbReference>
<dbReference type="SUPFAM" id="SSF56024">
    <property type="entry name" value="Phospholipase D/nuclease"/>
    <property type="match status" value="2"/>
</dbReference>
<dbReference type="Gene3D" id="1.20.58.310">
    <property type="entry name" value="Polyphosphate kinase N-terminal domain"/>
    <property type="match status" value="1"/>
</dbReference>
<dbReference type="Pfam" id="PF13089">
    <property type="entry name" value="PP_kinase_N"/>
    <property type="match status" value="1"/>
</dbReference>
<evidence type="ECO:0000256" key="3">
    <source>
        <dbReference type="ARBA" id="ARBA00022723"/>
    </source>
</evidence>
<feature type="domain" description="Polyphosphate kinase N-terminal" evidence="12">
    <location>
        <begin position="25"/>
        <end position="130"/>
    </location>
</feature>
<organism evidence="15 16">
    <name type="scientific">Puniceicoccus vermicola</name>
    <dbReference type="NCBI Taxonomy" id="388746"/>
    <lineage>
        <taxon>Bacteria</taxon>
        <taxon>Pseudomonadati</taxon>
        <taxon>Verrucomicrobiota</taxon>
        <taxon>Opitutia</taxon>
        <taxon>Puniceicoccales</taxon>
        <taxon>Puniceicoccaceae</taxon>
        <taxon>Puniceicoccus</taxon>
    </lineage>
</organism>
<reference evidence="15 16" key="1">
    <citation type="submission" date="2020-07" db="EMBL/GenBank/DDBJ databases">
        <authorList>
            <person name="Feng X."/>
        </authorList>
    </citation>
    <scope>NUCLEOTIDE SEQUENCE [LARGE SCALE GENOMIC DNA]</scope>
    <source>
        <strain evidence="15 16">JCM14086</strain>
    </source>
</reference>
<evidence type="ECO:0000256" key="5">
    <source>
        <dbReference type="ARBA" id="ARBA00022777"/>
    </source>
</evidence>
<feature type="domain" description="Polyphosphate kinase middle" evidence="11">
    <location>
        <begin position="140"/>
        <end position="320"/>
    </location>
</feature>
<evidence type="ECO:0000313" key="15">
    <source>
        <dbReference type="EMBL" id="MBC2602036.1"/>
    </source>
</evidence>
<dbReference type="NCBIfam" id="TIGR03705">
    <property type="entry name" value="poly_P_kin"/>
    <property type="match status" value="1"/>
</dbReference>
<evidence type="ECO:0000256" key="7">
    <source>
        <dbReference type="ARBA" id="ARBA00022842"/>
    </source>
</evidence>
<dbReference type="HAMAP" id="MF_00347">
    <property type="entry name" value="Polyphosphate_kinase"/>
    <property type="match status" value="1"/>
</dbReference>
<feature type="domain" description="Polyphosphate kinase C-terminal" evidence="13">
    <location>
        <begin position="520"/>
        <end position="693"/>
    </location>
</feature>
<name>A0A7X1AXY0_9BACT</name>
<dbReference type="GO" id="GO:0008976">
    <property type="term" value="F:polyphosphate kinase activity"/>
    <property type="evidence" value="ECO:0007669"/>
    <property type="project" value="UniProtKB-UniRule"/>
</dbReference>
<feature type="binding site" evidence="8">
    <location>
        <position position="581"/>
    </location>
    <ligand>
        <name>ATP</name>
        <dbReference type="ChEBI" id="CHEBI:30616"/>
    </ligand>
</feature>
<keyword evidence="6 8" id="KW-0067">ATP-binding</keyword>
<dbReference type="NCBIfam" id="NF003918">
    <property type="entry name" value="PRK05443.1-2"/>
    <property type="match status" value="1"/>
</dbReference>
<keyword evidence="4 8" id="KW-0547">Nucleotide-binding</keyword>
<comment type="function">
    <text evidence="8 9">Catalyzes the reversible transfer of the terminal phosphate of ATP to form a long-chain polyphosphate (polyP).</text>
</comment>
<dbReference type="GO" id="GO:0005524">
    <property type="term" value="F:ATP binding"/>
    <property type="evidence" value="ECO:0007669"/>
    <property type="project" value="UniProtKB-KW"/>
</dbReference>
<dbReference type="Gene3D" id="3.30.1840.10">
    <property type="entry name" value="Polyphosphate kinase middle domain"/>
    <property type="match status" value="1"/>
</dbReference>
<dbReference type="Proteomes" id="UP000525652">
    <property type="component" value="Unassembled WGS sequence"/>
</dbReference>
<dbReference type="NCBIfam" id="NF003917">
    <property type="entry name" value="PRK05443.1-1"/>
    <property type="match status" value="1"/>
</dbReference>
<dbReference type="RefSeq" id="WP_185692735.1">
    <property type="nucleotide sequence ID" value="NZ_JACHVA010000081.1"/>
</dbReference>
<dbReference type="InterPro" id="IPR025198">
    <property type="entry name" value="PPK_N_dom"/>
</dbReference>
<dbReference type="InterPro" id="IPR024953">
    <property type="entry name" value="PP_kinase_middle"/>
</dbReference>
<feature type="binding site" evidence="8">
    <location>
        <position position="63"/>
    </location>
    <ligand>
        <name>ATP</name>
        <dbReference type="ChEBI" id="CHEBI:30616"/>
    </ligand>
</feature>
<comment type="caution">
    <text evidence="15">The sequence shown here is derived from an EMBL/GenBank/DDBJ whole genome shotgun (WGS) entry which is preliminary data.</text>
</comment>
<dbReference type="FunFam" id="3.30.870.10:FF:000001">
    <property type="entry name" value="Polyphosphate kinase"/>
    <property type="match status" value="1"/>
</dbReference>
<dbReference type="InterPro" id="IPR003414">
    <property type="entry name" value="PP_kinase"/>
</dbReference>
<dbReference type="Pfam" id="PF13090">
    <property type="entry name" value="PP_kinase_C"/>
    <property type="match status" value="1"/>
</dbReference>
<protein>
    <recommendedName>
        <fullName evidence="8 9">Polyphosphate kinase</fullName>
        <ecNumber evidence="8 9">2.7.4.1</ecNumber>
    </recommendedName>
    <alternativeName>
        <fullName evidence="8">ATP-polyphosphate phosphotransferase</fullName>
    </alternativeName>
    <alternativeName>
        <fullName evidence="8">Polyphosphoric acid kinase</fullName>
    </alternativeName>
</protein>
<dbReference type="PANTHER" id="PTHR30218">
    <property type="entry name" value="POLYPHOSPHATE KINASE"/>
    <property type="match status" value="1"/>
</dbReference>
<dbReference type="PIRSF" id="PIRSF015589">
    <property type="entry name" value="PP_kinase"/>
    <property type="match status" value="1"/>
</dbReference>
<feature type="compositionally biased region" description="Basic and acidic residues" evidence="10">
    <location>
        <begin position="704"/>
        <end position="713"/>
    </location>
</feature>
<evidence type="ECO:0000259" key="11">
    <source>
        <dbReference type="Pfam" id="PF02503"/>
    </source>
</evidence>
<keyword evidence="2 8" id="KW-0808">Transferase</keyword>
<dbReference type="Gene3D" id="3.30.870.10">
    <property type="entry name" value="Endonuclease Chain A"/>
    <property type="match status" value="2"/>
</dbReference>
<evidence type="ECO:0000256" key="6">
    <source>
        <dbReference type="ARBA" id="ARBA00022840"/>
    </source>
</evidence>
<feature type="binding site" evidence="8">
    <location>
        <position position="421"/>
    </location>
    <ligand>
        <name>Mg(2+)</name>
        <dbReference type="ChEBI" id="CHEBI:18420"/>
    </ligand>
</feature>
<evidence type="ECO:0000256" key="10">
    <source>
        <dbReference type="SAM" id="MobiDB-lite"/>
    </source>
</evidence>
<dbReference type="InterPro" id="IPR036830">
    <property type="entry name" value="PP_kinase_middle_dom_sf"/>
</dbReference>
<evidence type="ECO:0000259" key="14">
    <source>
        <dbReference type="Pfam" id="PF17941"/>
    </source>
</evidence>
<dbReference type="Pfam" id="PF17941">
    <property type="entry name" value="PP_kinase_C_1"/>
    <property type="match status" value="1"/>
</dbReference>
<dbReference type="CDD" id="cd09165">
    <property type="entry name" value="PLDc_PaPPK1_C1_like"/>
    <property type="match status" value="1"/>
</dbReference>
<dbReference type="InterPro" id="IPR036832">
    <property type="entry name" value="PPK_N_dom_sf"/>
</dbReference>
<feature type="binding site" evidence="8">
    <location>
        <position position="485"/>
    </location>
    <ligand>
        <name>ATP</name>
        <dbReference type="ChEBI" id="CHEBI:30616"/>
    </ligand>
</feature>
<dbReference type="GO" id="GO:0009358">
    <property type="term" value="C:polyphosphate kinase complex"/>
    <property type="evidence" value="ECO:0007669"/>
    <property type="project" value="InterPro"/>
</dbReference>
<dbReference type="AlphaFoldDB" id="A0A7X1AXY0"/>
<gene>
    <name evidence="15" type="primary">ppk1</name>
    <name evidence="8" type="synonym">ppk</name>
    <name evidence="15" type="ORF">H5P30_09635</name>
</gene>
<keyword evidence="7 8" id="KW-0460">Magnesium</keyword>
<evidence type="ECO:0000259" key="13">
    <source>
        <dbReference type="Pfam" id="PF13090"/>
    </source>
</evidence>
<feature type="compositionally biased region" description="Basic and acidic residues" evidence="10">
    <location>
        <begin position="732"/>
        <end position="747"/>
    </location>
</feature>
<feature type="binding site" evidence="8">
    <location>
        <position position="609"/>
    </location>
    <ligand>
        <name>ATP</name>
        <dbReference type="ChEBI" id="CHEBI:30616"/>
    </ligand>
</feature>
<keyword evidence="3 8" id="KW-0479">Metal-binding</keyword>
<comment type="similarity">
    <text evidence="8 9">Belongs to the polyphosphate kinase 1 (PPK1) family.</text>
</comment>
<proteinExistence type="inferred from homology"/>
<evidence type="ECO:0000256" key="8">
    <source>
        <dbReference type="HAMAP-Rule" id="MF_00347"/>
    </source>
</evidence>
<sequence length="747" mass="85057">MTTRKRTNLSLPEGVKSPFHGDRPFFNRELSWLAFNQRVLEQATNPDYPLLERVRFIAFVSSNLDEFFEIRVAGLMQKVDSGITRTGLDGLEPKEQLNRIRKITSRLVNDQYACWNNQLVPDLKEENIVFKKVDQLTKAEDTWVQKYFEESVFPVLTPLAIDPGHPFPQITNKSLNILACIRNHEEGEEDLLAILPVPRILPRIVEIPSKGTKYRTYVFLSDVIGKYASQLFPGFETLSTHAFRVTRNSDLYIDEEEVDNLLQTIEEELHKLKKGASVRLEIADTVPENALERLLQAINLSKESVFRVDGPINLLRVMGFYDMVDRPDLKFPPFPSSTPQALAESTNIFDTISREDFLLHHPFESFTPVVEFLRQAGKDPKVYAIKQTLYRTSGDSPIIEALIEASTQGKQVTALIELKARFDEANNIHWARQLEDAGVHVVYGLVGLKTHCKTCLVIRREPDNTLRRFVHMGTGNYNPKTARLYTDYSYFTAKPHITEEVADLFNSLTGFARSPSFKHLLVAPFNLHASIQKFIRQEATNARAGKPARIIAKVNSLIDQETIESLYEASQAGVQIDLIVRGICGLIPGVKGLSENIRVRSILGRYLEHSRIYYFQNHGRKARIYVGSADWMPRNFFRRIEAVFPLEETEHRKHVLETLRTYLKDNTHSKQLRPTGTYAKVPVSKRSTPFSAQHFFMEQALEASKRSSEELEAGKPTLKLRGEPRNSPSADSTKKTASDPDAASNEK</sequence>